<evidence type="ECO:0000256" key="7">
    <source>
        <dbReference type="ARBA" id="ARBA00022898"/>
    </source>
</evidence>
<evidence type="ECO:0000256" key="5">
    <source>
        <dbReference type="ARBA" id="ARBA00022714"/>
    </source>
</evidence>
<evidence type="ECO:0000256" key="8">
    <source>
        <dbReference type="ARBA" id="ARBA00023004"/>
    </source>
</evidence>
<keyword evidence="5" id="KW-0001">2Fe-2S</keyword>
<keyword evidence="8" id="KW-0408">Iron</keyword>
<comment type="catalytic activity">
    <reaction evidence="10">
        <text>(sulfur carrier)-H + L-cysteine = (sulfur carrier)-SH + L-alanine</text>
        <dbReference type="Rhea" id="RHEA:43892"/>
        <dbReference type="Rhea" id="RHEA-COMP:14737"/>
        <dbReference type="Rhea" id="RHEA-COMP:14739"/>
        <dbReference type="ChEBI" id="CHEBI:29917"/>
        <dbReference type="ChEBI" id="CHEBI:35235"/>
        <dbReference type="ChEBI" id="CHEBI:57972"/>
        <dbReference type="ChEBI" id="CHEBI:64428"/>
        <dbReference type="EC" id="2.8.1.7"/>
    </reaction>
</comment>
<evidence type="ECO:0000256" key="10">
    <source>
        <dbReference type="ARBA" id="ARBA00050776"/>
    </source>
</evidence>
<dbReference type="FunFam" id="3.40.640.10:FF:000003">
    <property type="entry name" value="Cysteine desulfurase IscS"/>
    <property type="match status" value="1"/>
</dbReference>
<comment type="similarity">
    <text evidence="2">Belongs to the class-V pyridoxal-phosphate-dependent aminotransferase family. NifS/IscS subfamily.</text>
</comment>
<dbReference type="EMBL" id="JACMYH010000001">
    <property type="protein sequence ID" value="MBC2677263.1"/>
    <property type="molecule type" value="Genomic_DNA"/>
</dbReference>
<evidence type="ECO:0000313" key="14">
    <source>
        <dbReference type="Proteomes" id="UP000546173"/>
    </source>
</evidence>
<evidence type="ECO:0000256" key="2">
    <source>
        <dbReference type="ARBA" id="ARBA00006490"/>
    </source>
</evidence>
<feature type="domain" description="Aminotransferase class V" evidence="12">
    <location>
        <begin position="6"/>
        <end position="364"/>
    </location>
</feature>
<dbReference type="AlphaFoldDB" id="A0A7X1KS41"/>
<dbReference type="Gene3D" id="3.90.1150.10">
    <property type="entry name" value="Aspartate Aminotransferase, domain 1"/>
    <property type="match status" value="1"/>
</dbReference>
<evidence type="ECO:0000313" key="13">
    <source>
        <dbReference type="EMBL" id="MBC2677263.1"/>
    </source>
</evidence>
<evidence type="ECO:0000256" key="9">
    <source>
        <dbReference type="ARBA" id="ARBA00023014"/>
    </source>
</evidence>
<evidence type="ECO:0000256" key="3">
    <source>
        <dbReference type="ARBA" id="ARBA00012239"/>
    </source>
</evidence>
<keyword evidence="7" id="KW-0663">Pyridoxal phosphate</keyword>
<dbReference type="PANTHER" id="PTHR11601">
    <property type="entry name" value="CYSTEINE DESULFURYLASE FAMILY MEMBER"/>
    <property type="match status" value="1"/>
</dbReference>
<dbReference type="Pfam" id="PF00266">
    <property type="entry name" value="Aminotran_5"/>
    <property type="match status" value="1"/>
</dbReference>
<reference evidence="13 14" key="1">
    <citation type="submission" date="2020-08" db="EMBL/GenBank/DDBJ databases">
        <title>Pseudomonas sp. nov.</title>
        <authorList>
            <person name="Gieschler S."/>
            <person name="Fiedler G."/>
            <person name="Brinks E."/>
            <person name="Boehnlein C."/>
            <person name="Franz C.M.A.P."/>
            <person name="Kabisch J."/>
        </authorList>
    </citation>
    <scope>NUCLEOTIDE SEQUENCE [LARGE SCALE GENOMIC DNA]</scope>
    <source>
        <strain evidence="13 14">MBT-2</strain>
    </source>
</reference>
<evidence type="ECO:0000256" key="11">
    <source>
        <dbReference type="RuleBase" id="RU004504"/>
    </source>
</evidence>
<dbReference type="InterPro" id="IPR015424">
    <property type="entry name" value="PyrdxlP-dep_Trfase"/>
</dbReference>
<keyword evidence="6" id="KW-0479">Metal-binding</keyword>
<gene>
    <name evidence="13" type="ORF">H7993_02570</name>
</gene>
<dbReference type="GO" id="GO:0031071">
    <property type="term" value="F:cysteine desulfurase activity"/>
    <property type="evidence" value="ECO:0007669"/>
    <property type="project" value="UniProtKB-EC"/>
</dbReference>
<evidence type="ECO:0000259" key="12">
    <source>
        <dbReference type="Pfam" id="PF00266"/>
    </source>
</evidence>
<evidence type="ECO:0000256" key="6">
    <source>
        <dbReference type="ARBA" id="ARBA00022723"/>
    </source>
</evidence>
<dbReference type="EC" id="2.8.1.7" evidence="3"/>
<dbReference type="GO" id="GO:0008483">
    <property type="term" value="F:transaminase activity"/>
    <property type="evidence" value="ECO:0007669"/>
    <property type="project" value="UniProtKB-KW"/>
</dbReference>
<dbReference type="InterPro" id="IPR015422">
    <property type="entry name" value="PyrdxlP-dep_Trfase_small"/>
</dbReference>
<keyword evidence="4 13" id="KW-0808">Transferase</keyword>
<keyword evidence="9" id="KW-0411">Iron-sulfur</keyword>
<dbReference type="PIRSF" id="PIRSF005572">
    <property type="entry name" value="NifS"/>
    <property type="match status" value="1"/>
</dbReference>
<name>A0A7X1KS41_9PSED</name>
<comment type="cofactor">
    <cofactor evidence="1 11">
        <name>pyridoxal 5'-phosphate</name>
        <dbReference type="ChEBI" id="CHEBI:597326"/>
    </cofactor>
</comment>
<accession>A0A7X1KS41</accession>
<dbReference type="Proteomes" id="UP000546173">
    <property type="component" value="Unassembled WGS sequence"/>
</dbReference>
<dbReference type="InterPro" id="IPR000192">
    <property type="entry name" value="Aminotrans_V_dom"/>
</dbReference>
<keyword evidence="14" id="KW-1185">Reference proteome</keyword>
<keyword evidence="13" id="KW-0032">Aminotransferase</keyword>
<dbReference type="GO" id="GO:0046872">
    <property type="term" value="F:metal ion binding"/>
    <property type="evidence" value="ECO:0007669"/>
    <property type="project" value="UniProtKB-KW"/>
</dbReference>
<dbReference type="PROSITE" id="PS00595">
    <property type="entry name" value="AA_TRANSFER_CLASS_5"/>
    <property type="match status" value="1"/>
</dbReference>
<dbReference type="GO" id="GO:0051537">
    <property type="term" value="F:2 iron, 2 sulfur cluster binding"/>
    <property type="evidence" value="ECO:0007669"/>
    <property type="project" value="UniProtKB-KW"/>
</dbReference>
<dbReference type="InterPro" id="IPR020578">
    <property type="entry name" value="Aminotrans_V_PyrdxlP_BS"/>
</dbReference>
<dbReference type="RefSeq" id="WP_185793334.1">
    <property type="nucleotide sequence ID" value="NZ_JACMYH010000001.1"/>
</dbReference>
<sequence length="380" mass="39735">MPTLPVYLDYAATTPIDDHVVKAMLACMGRDALFGNPASSAHAYGQQARQAVELARRQVAELLNAPAEDIVWTSGATESNNLAIKGCTRPGDHIVTSVLEHKAVIDTVREQHAAGCEVTWLTPDANGLIQPEAVARALRANTRVVSLMWVNNELGTLTDIARVAQLVKDHGALLHVDAAQAAGKVDIDLSGMAIDLLSLSAHKLYGPKGIGALYVGPRARPSLRAQMHGGGHEQGLRSGTLPTHQIVGMGAAFAQASAQMHADNAHIAQLAQGLREGLLALTGVTLHGCAEQRIPHTLNVCIASPSFSMQAVAGRIAVSSTSACNSASATASHVLLALGLSQAQAVNSLRVSLGRYSTQEDVDQAIAVIAAALQAPAPFW</sequence>
<proteinExistence type="inferred from homology"/>
<comment type="caution">
    <text evidence="13">The sequence shown here is derived from an EMBL/GenBank/DDBJ whole genome shotgun (WGS) entry which is preliminary data.</text>
</comment>
<protein>
    <recommendedName>
        <fullName evidence="3">cysteine desulfurase</fullName>
        <ecNumber evidence="3">2.8.1.7</ecNumber>
    </recommendedName>
</protein>
<dbReference type="InterPro" id="IPR015421">
    <property type="entry name" value="PyrdxlP-dep_Trfase_major"/>
</dbReference>
<dbReference type="SUPFAM" id="SSF53383">
    <property type="entry name" value="PLP-dependent transferases"/>
    <property type="match status" value="1"/>
</dbReference>
<dbReference type="Gene3D" id="3.40.640.10">
    <property type="entry name" value="Type I PLP-dependent aspartate aminotransferase-like (Major domain)"/>
    <property type="match status" value="1"/>
</dbReference>
<dbReference type="InterPro" id="IPR016454">
    <property type="entry name" value="Cysteine_dSase"/>
</dbReference>
<evidence type="ECO:0000256" key="4">
    <source>
        <dbReference type="ARBA" id="ARBA00022679"/>
    </source>
</evidence>
<evidence type="ECO:0000256" key="1">
    <source>
        <dbReference type="ARBA" id="ARBA00001933"/>
    </source>
</evidence>
<organism evidence="13 14">
    <name type="scientific">Pseudomonas baltica</name>
    <dbReference type="NCBI Taxonomy" id="2762576"/>
    <lineage>
        <taxon>Bacteria</taxon>
        <taxon>Pseudomonadati</taxon>
        <taxon>Pseudomonadota</taxon>
        <taxon>Gammaproteobacteria</taxon>
        <taxon>Pseudomonadales</taxon>
        <taxon>Pseudomonadaceae</taxon>
        <taxon>Pseudomonas</taxon>
    </lineage>
</organism>
<dbReference type="PANTHER" id="PTHR11601:SF34">
    <property type="entry name" value="CYSTEINE DESULFURASE"/>
    <property type="match status" value="1"/>
</dbReference>